<accession>A0ABU1VL19</accession>
<comment type="subcellular location">
    <subcellularLocation>
        <location evidence="1">Cell membrane</location>
        <topology evidence="1">Multi-pass membrane protein</topology>
    </subcellularLocation>
</comment>
<feature type="domain" description="Glycosyltransferase RgtA/B/C/D-like" evidence="9">
    <location>
        <begin position="61"/>
        <end position="219"/>
    </location>
</feature>
<feature type="transmembrane region" description="Helical" evidence="8">
    <location>
        <begin position="280"/>
        <end position="299"/>
    </location>
</feature>
<evidence type="ECO:0000256" key="2">
    <source>
        <dbReference type="ARBA" id="ARBA00022475"/>
    </source>
</evidence>
<feature type="transmembrane region" description="Helical" evidence="8">
    <location>
        <begin position="305"/>
        <end position="324"/>
    </location>
</feature>
<name>A0ABU1VL19_9GAMM</name>
<keyword evidence="4" id="KW-0808">Transferase</keyword>
<feature type="transmembrane region" description="Helical" evidence="8">
    <location>
        <begin position="172"/>
        <end position="190"/>
    </location>
</feature>
<evidence type="ECO:0000256" key="3">
    <source>
        <dbReference type="ARBA" id="ARBA00022676"/>
    </source>
</evidence>
<evidence type="ECO:0000256" key="1">
    <source>
        <dbReference type="ARBA" id="ARBA00004651"/>
    </source>
</evidence>
<comment type="caution">
    <text evidence="10">The sequence shown here is derived from an EMBL/GenBank/DDBJ whole genome shotgun (WGS) entry which is preliminary data.</text>
</comment>
<keyword evidence="6 8" id="KW-1133">Transmembrane helix</keyword>
<evidence type="ECO:0000259" key="9">
    <source>
        <dbReference type="Pfam" id="PF13231"/>
    </source>
</evidence>
<feature type="transmembrane region" description="Helical" evidence="8">
    <location>
        <begin position="245"/>
        <end position="268"/>
    </location>
</feature>
<feature type="transmembrane region" description="Helical" evidence="8">
    <location>
        <begin position="202"/>
        <end position="221"/>
    </location>
</feature>
<evidence type="ECO:0000256" key="4">
    <source>
        <dbReference type="ARBA" id="ARBA00022679"/>
    </source>
</evidence>
<dbReference type="Proteomes" id="UP001267878">
    <property type="component" value="Unassembled WGS sequence"/>
</dbReference>
<dbReference type="PANTHER" id="PTHR33908">
    <property type="entry name" value="MANNOSYLTRANSFERASE YKCB-RELATED"/>
    <property type="match status" value="1"/>
</dbReference>
<evidence type="ECO:0000256" key="5">
    <source>
        <dbReference type="ARBA" id="ARBA00022692"/>
    </source>
</evidence>
<feature type="transmembrane region" description="Helical" evidence="8">
    <location>
        <begin position="80"/>
        <end position="98"/>
    </location>
</feature>
<evidence type="ECO:0000313" key="11">
    <source>
        <dbReference type="Proteomes" id="UP001267878"/>
    </source>
</evidence>
<reference evidence="10 11" key="1">
    <citation type="submission" date="2023-07" db="EMBL/GenBank/DDBJ databases">
        <title>Sorghum-associated microbial communities from plants grown in Nebraska, USA.</title>
        <authorList>
            <person name="Schachtman D."/>
        </authorList>
    </citation>
    <scope>NUCLEOTIDE SEQUENCE [LARGE SCALE GENOMIC DNA]</scope>
    <source>
        <strain evidence="10 11">BE187</strain>
    </source>
</reference>
<dbReference type="InterPro" id="IPR050297">
    <property type="entry name" value="LipidA_mod_glycosyltrf_83"/>
</dbReference>
<evidence type="ECO:0000256" key="6">
    <source>
        <dbReference type="ARBA" id="ARBA00022989"/>
    </source>
</evidence>
<feature type="transmembrane region" description="Helical" evidence="8">
    <location>
        <begin position="336"/>
        <end position="353"/>
    </location>
</feature>
<dbReference type="Pfam" id="PF13231">
    <property type="entry name" value="PMT_2"/>
    <property type="match status" value="1"/>
</dbReference>
<keyword evidence="11" id="KW-1185">Reference proteome</keyword>
<evidence type="ECO:0000313" key="10">
    <source>
        <dbReference type="EMBL" id="MDR7098177.1"/>
    </source>
</evidence>
<sequence>MRDEGMHAGQDSGPVRLGFWLLWSAVLLLKVAVAARLPLFVDEAFYWQEGRHLAAAYSDLPGLTAWLTRLGVVLGGEHAFALRAPFLFLAALVPLLVVRLTTREFGERYGWQAGCFALLLPLAGTLGLLALPDAMMALATLLCVDAGAKLLREVGAAAALELALGLTLGALSHYRFIAVIGVGFVALLLLPEGRRALRDVRVWTAIALGASAWIPLLAWNLDNADAGLRFQLVDRHPWAFHLDGILFIGIQALLVTPLLFAALLLAGWRGRFGSLPSTRYFAHLGGLVVLGFFILGFFADTERVSFHWPLPGYLALLPLLPAVLSRWPRWLRVATWLLAGLGLVAMLAFYAALSTPQLRARSAAEKFYQANFAGWDELANVTRRRLEQLPRGTRVVADSFKVGAELGFALGEPDIPVLDHPSNHKHGRAPQLRLWGLENESAIDWSKGPILLVVGITEVSYKDLLQRYHALCGMVGPLPPPQVLNIDHGRQRFALFALDAKRSGECTTPAMAWIDAPVGGASVGRRFDMRGWAFKDGVGLEKIEVLLDGRPVAVARYGEPYEGLSTSWPGTNDPRHPDVGFSADVDLRGATGVKPGRHWLGLRLHGRDGSVEDWSEQPMDIAR</sequence>
<protein>
    <submittedName>
        <fullName evidence="10">4-amino-4-deoxy-L-arabinose transferase-like glycosyltransferase</fullName>
    </submittedName>
</protein>
<evidence type="ECO:0000256" key="7">
    <source>
        <dbReference type="ARBA" id="ARBA00023136"/>
    </source>
</evidence>
<gene>
    <name evidence="10" type="ORF">J2X04_000524</name>
</gene>
<keyword evidence="2" id="KW-1003">Cell membrane</keyword>
<dbReference type="EMBL" id="JAVDVW010000001">
    <property type="protein sequence ID" value="MDR7098177.1"/>
    <property type="molecule type" value="Genomic_DNA"/>
</dbReference>
<feature type="transmembrane region" description="Helical" evidence="8">
    <location>
        <begin position="110"/>
        <end position="131"/>
    </location>
</feature>
<dbReference type="RefSeq" id="WP_310051794.1">
    <property type="nucleotide sequence ID" value="NZ_JAVDVW010000001.1"/>
</dbReference>
<dbReference type="PANTHER" id="PTHR33908:SF11">
    <property type="entry name" value="MEMBRANE PROTEIN"/>
    <property type="match status" value="1"/>
</dbReference>
<keyword evidence="3" id="KW-0328">Glycosyltransferase</keyword>
<proteinExistence type="predicted"/>
<keyword evidence="7 8" id="KW-0472">Membrane</keyword>
<evidence type="ECO:0000256" key="8">
    <source>
        <dbReference type="SAM" id="Phobius"/>
    </source>
</evidence>
<dbReference type="InterPro" id="IPR038731">
    <property type="entry name" value="RgtA/B/C-like"/>
</dbReference>
<organism evidence="10 11">
    <name type="scientific">Agrilutibacter niabensis</name>
    <dbReference type="NCBI Taxonomy" id="380628"/>
    <lineage>
        <taxon>Bacteria</taxon>
        <taxon>Pseudomonadati</taxon>
        <taxon>Pseudomonadota</taxon>
        <taxon>Gammaproteobacteria</taxon>
        <taxon>Lysobacterales</taxon>
        <taxon>Lysobacteraceae</taxon>
        <taxon>Agrilutibacter</taxon>
    </lineage>
</organism>
<keyword evidence="5 8" id="KW-0812">Transmembrane</keyword>